<evidence type="ECO:0000313" key="4">
    <source>
        <dbReference type="EMBL" id="RPD98240.1"/>
    </source>
</evidence>
<feature type="domain" description="Peptidase A2" evidence="3">
    <location>
        <begin position="55"/>
        <end position="91"/>
    </location>
</feature>
<reference evidence="4 5" key="1">
    <citation type="submission" date="2018-11" db="EMBL/GenBank/DDBJ databases">
        <title>Aureibaculum marinum gen. nov., sp. nov., a member of the family Flavobacteriaceae isolated from the Bohai Sea.</title>
        <authorList>
            <person name="Ji X."/>
        </authorList>
    </citation>
    <scope>NUCLEOTIDE SEQUENCE [LARGE SCALE GENOMIC DNA]</scope>
    <source>
        <strain evidence="4 5">BH-SD17</strain>
    </source>
</reference>
<sequence length="439" mass="50693">MKRKILHIILLLFFYANSYAQDKFFILGNDNSYTVSFKLINNLIIIPIEVNDVKLNFLLDTGVDNTLLLNLTLEDSLRLKNIEEIRLRGLGEGEYINAIKSKNNAFKLGKIFNKNHMVYAIHSQDFDLSSRLGIDVNGIIGGDLFKNFIVEINYTTRNIKFNNPSKYTYKNCKRCEDFELHFYQNKPYIYATIDVEKEIPVKLLIDSGGSDALWLFDQSSVDISIPERHFNDYLGRGLSGNVYGKRSKIKKIMLGSYILENANVAYPDFNSIENAYKHEGRNGTIGSEILKRFRIIYDYPNKRLTIKKPSKYFKDPFLYNMSGIEMAHNGNVVVGEREVEMAKVYGNQNEQATVQLVYNYVYALKPSYRIAEIRKNSPAHIAGLKQGDVVLKINGKPAYNYKLQDITYLFSSKNGKKIKLLIERNEIEMLYEFKLKMPL</sequence>
<dbReference type="AlphaFoldDB" id="A0A3N4P0Z2"/>
<dbReference type="EMBL" id="RPFJ01000007">
    <property type="protein sequence ID" value="RPD98240.1"/>
    <property type="molecule type" value="Genomic_DNA"/>
</dbReference>
<name>A0A3N4P0Z2_9FLAO</name>
<gene>
    <name evidence="4" type="ORF">EGM88_07030</name>
</gene>
<dbReference type="InterPro" id="IPR041489">
    <property type="entry name" value="PDZ_6"/>
</dbReference>
<organism evidence="4 5">
    <name type="scientific">Aureibaculum marinum</name>
    <dbReference type="NCBI Taxonomy" id="2487930"/>
    <lineage>
        <taxon>Bacteria</taxon>
        <taxon>Pseudomonadati</taxon>
        <taxon>Bacteroidota</taxon>
        <taxon>Flavobacteriia</taxon>
        <taxon>Flavobacteriales</taxon>
        <taxon>Flavobacteriaceae</taxon>
        <taxon>Aureibaculum</taxon>
    </lineage>
</organism>
<dbReference type="SMART" id="SM00228">
    <property type="entry name" value="PDZ"/>
    <property type="match status" value="1"/>
</dbReference>
<dbReference type="Proteomes" id="UP000270856">
    <property type="component" value="Unassembled WGS sequence"/>
</dbReference>
<comment type="caution">
    <text evidence="4">The sequence shown here is derived from an EMBL/GenBank/DDBJ whole genome shotgun (WGS) entry which is preliminary data.</text>
</comment>
<feature type="domain" description="PDZ" evidence="2">
    <location>
        <begin position="370"/>
        <end position="426"/>
    </location>
</feature>
<dbReference type="GO" id="GO:0006508">
    <property type="term" value="P:proteolysis"/>
    <property type="evidence" value="ECO:0007669"/>
    <property type="project" value="InterPro"/>
</dbReference>
<dbReference type="PROSITE" id="PS50175">
    <property type="entry name" value="ASP_PROT_RETROV"/>
    <property type="match status" value="1"/>
</dbReference>
<dbReference type="InterPro" id="IPR001478">
    <property type="entry name" value="PDZ"/>
</dbReference>
<proteinExistence type="predicted"/>
<evidence type="ECO:0000259" key="3">
    <source>
        <dbReference type="PROSITE" id="PS50175"/>
    </source>
</evidence>
<dbReference type="OrthoDB" id="3521766at2"/>
<dbReference type="Gene3D" id="2.30.42.10">
    <property type="match status" value="1"/>
</dbReference>
<dbReference type="InterPro" id="IPR036034">
    <property type="entry name" value="PDZ_sf"/>
</dbReference>
<evidence type="ECO:0000259" key="2">
    <source>
        <dbReference type="PROSITE" id="PS50106"/>
    </source>
</evidence>
<keyword evidence="1" id="KW-0378">Hydrolase</keyword>
<dbReference type="Pfam" id="PF17820">
    <property type="entry name" value="PDZ_6"/>
    <property type="match status" value="1"/>
</dbReference>
<dbReference type="SUPFAM" id="SSF50156">
    <property type="entry name" value="PDZ domain-like"/>
    <property type="match status" value="1"/>
</dbReference>
<evidence type="ECO:0000256" key="1">
    <source>
        <dbReference type="ARBA" id="ARBA00022801"/>
    </source>
</evidence>
<dbReference type="GO" id="GO:0004190">
    <property type="term" value="F:aspartic-type endopeptidase activity"/>
    <property type="evidence" value="ECO:0007669"/>
    <property type="project" value="InterPro"/>
</dbReference>
<dbReference type="Pfam" id="PF13650">
    <property type="entry name" value="Asp_protease_2"/>
    <property type="match status" value="1"/>
</dbReference>
<dbReference type="PROSITE" id="PS50106">
    <property type="entry name" value="PDZ"/>
    <property type="match status" value="1"/>
</dbReference>
<accession>A0A3N4P0Z2</accession>
<evidence type="ECO:0000313" key="5">
    <source>
        <dbReference type="Proteomes" id="UP000270856"/>
    </source>
</evidence>
<dbReference type="SUPFAM" id="SSF50630">
    <property type="entry name" value="Acid proteases"/>
    <property type="match status" value="1"/>
</dbReference>
<protein>
    <submittedName>
        <fullName evidence="4">PDZ domain-containing protein</fullName>
    </submittedName>
</protein>
<dbReference type="Gene3D" id="2.40.70.10">
    <property type="entry name" value="Acid Proteases"/>
    <property type="match status" value="2"/>
</dbReference>
<dbReference type="InterPro" id="IPR021109">
    <property type="entry name" value="Peptidase_aspartic_dom_sf"/>
</dbReference>
<dbReference type="InterPro" id="IPR001995">
    <property type="entry name" value="Peptidase_A2_cat"/>
</dbReference>
<keyword evidence="5" id="KW-1185">Reference proteome</keyword>